<dbReference type="SUPFAM" id="SSF53474">
    <property type="entry name" value="alpha/beta-Hydrolases"/>
    <property type="match status" value="1"/>
</dbReference>
<protein>
    <submittedName>
        <fullName evidence="2">Alpha/beta hydrolase</fullName>
    </submittedName>
</protein>
<dbReference type="AlphaFoldDB" id="A0A3S1CEY9"/>
<dbReference type="RefSeq" id="WP_127001759.1">
    <property type="nucleotide sequence ID" value="NZ_CP173193.1"/>
</dbReference>
<accession>A0A3S1CEY9</accession>
<dbReference type="PRINTS" id="PR00111">
    <property type="entry name" value="ABHYDROLASE"/>
</dbReference>
<sequence>MAYVDVNGIRSYYERAGRIGSTPLVAIHGASQDTLSWRYAIDALAERYDVVAVDLPGHGKSGLAIGAGASGGALASTPDNARHVLALCAALGLERPILMGHSMGGGVAVSAAAQAPDRVAGLVLVDGAPYNVAATSGYNPILLDMARINPTDWFEVSFRTLLGSATPAGRGDEIVAEARRCIPEVAFTDIRAFSSYRLEDDIGRVVCPVVLIEGEEDWSVPPEAARRAAAALSVPHAFVLFEGVGHFPQSERPELFNPAVLDSLRRLGL</sequence>
<feature type="domain" description="AB hydrolase-1" evidence="1">
    <location>
        <begin position="24"/>
        <end position="257"/>
    </location>
</feature>
<dbReference type="OrthoDB" id="9804723at2"/>
<keyword evidence="3" id="KW-1185">Reference proteome</keyword>
<gene>
    <name evidence="2" type="ORF">EJ913_21635</name>
</gene>
<dbReference type="GO" id="GO:0016787">
    <property type="term" value="F:hydrolase activity"/>
    <property type="evidence" value="ECO:0007669"/>
    <property type="project" value="UniProtKB-KW"/>
</dbReference>
<dbReference type="InterPro" id="IPR029058">
    <property type="entry name" value="AB_hydrolase_fold"/>
</dbReference>
<dbReference type="Pfam" id="PF12697">
    <property type="entry name" value="Abhydrolase_6"/>
    <property type="match status" value="1"/>
</dbReference>
<evidence type="ECO:0000313" key="3">
    <source>
        <dbReference type="Proteomes" id="UP000280346"/>
    </source>
</evidence>
<dbReference type="Gene3D" id="3.40.50.1820">
    <property type="entry name" value="alpha/beta hydrolase"/>
    <property type="match status" value="1"/>
</dbReference>
<dbReference type="EMBL" id="RZIJ01000019">
    <property type="protein sequence ID" value="RUQ66791.1"/>
    <property type="molecule type" value="Genomic_DNA"/>
</dbReference>
<evidence type="ECO:0000313" key="2">
    <source>
        <dbReference type="EMBL" id="RUQ66791.1"/>
    </source>
</evidence>
<dbReference type="InterPro" id="IPR000639">
    <property type="entry name" value="Epox_hydrolase-like"/>
</dbReference>
<dbReference type="InterPro" id="IPR000073">
    <property type="entry name" value="AB_hydrolase_1"/>
</dbReference>
<name>A0A3S1CEY9_9PROT</name>
<dbReference type="Proteomes" id="UP000280346">
    <property type="component" value="Unassembled WGS sequence"/>
</dbReference>
<keyword evidence="2" id="KW-0378">Hydrolase</keyword>
<comment type="caution">
    <text evidence="2">The sequence shown here is derived from an EMBL/GenBank/DDBJ whole genome shotgun (WGS) entry which is preliminary data.</text>
</comment>
<proteinExistence type="predicted"/>
<dbReference type="InterPro" id="IPR050266">
    <property type="entry name" value="AB_hydrolase_sf"/>
</dbReference>
<organism evidence="2 3">
    <name type="scientific">Azospirillum doebereinerae</name>
    <dbReference type="NCBI Taxonomy" id="92933"/>
    <lineage>
        <taxon>Bacteria</taxon>
        <taxon>Pseudomonadati</taxon>
        <taxon>Pseudomonadota</taxon>
        <taxon>Alphaproteobacteria</taxon>
        <taxon>Rhodospirillales</taxon>
        <taxon>Azospirillaceae</taxon>
        <taxon>Azospirillum</taxon>
    </lineage>
</organism>
<dbReference type="PANTHER" id="PTHR43798">
    <property type="entry name" value="MONOACYLGLYCEROL LIPASE"/>
    <property type="match status" value="1"/>
</dbReference>
<reference evidence="2 3" key="1">
    <citation type="submission" date="2018-12" db="EMBL/GenBank/DDBJ databases">
        <authorList>
            <person name="Yang Y."/>
        </authorList>
    </citation>
    <scope>NUCLEOTIDE SEQUENCE [LARGE SCALE GENOMIC DNA]</scope>
    <source>
        <strain evidence="2 3">GSF71</strain>
    </source>
</reference>
<evidence type="ECO:0000259" key="1">
    <source>
        <dbReference type="Pfam" id="PF12697"/>
    </source>
</evidence>
<dbReference type="PRINTS" id="PR00412">
    <property type="entry name" value="EPOXHYDRLASE"/>
</dbReference>